<dbReference type="InterPro" id="IPR027417">
    <property type="entry name" value="P-loop_NTPase"/>
</dbReference>
<protein>
    <submittedName>
        <fullName evidence="1">Translesion DNA synthesis-associated protein ImuA</fullName>
    </submittedName>
</protein>
<dbReference type="STRING" id="511.UZ73_18375"/>
<evidence type="ECO:0000313" key="1">
    <source>
        <dbReference type="EMBL" id="PWE16210.1"/>
    </source>
</evidence>
<gene>
    <name evidence="1" type="primary">imuA</name>
    <name evidence="1" type="ORF">DF183_05675</name>
</gene>
<comment type="caution">
    <text evidence="1">The sequence shown here is derived from an EMBL/GenBank/DDBJ whole genome shotgun (WGS) entry which is preliminary data.</text>
</comment>
<proteinExistence type="predicted"/>
<dbReference type="AlphaFoldDB" id="A0A2U2BQC0"/>
<reference evidence="1 2" key="1">
    <citation type="submission" date="2018-05" db="EMBL/GenBank/DDBJ databases">
        <title>Genome Sequence of an Efficient Indole-Degrading Bacterium, Alcaligenes sp.YBY.</title>
        <authorList>
            <person name="Yang B."/>
        </authorList>
    </citation>
    <scope>NUCLEOTIDE SEQUENCE [LARGE SCALE GENOMIC DNA]</scope>
    <source>
        <strain evidence="1 2">YBY</strain>
    </source>
</reference>
<sequence>MASALRSLLDLHPSLWTGKHYAHAAGACLPSGFDALDAELPGGGWPVGSLVELHAPQDSSALSLLLPALNALQAERLRVLVAPPYQPMQQLWHGTPATTGQSSSSENALLARMIWIRSQHLNDTLWASAQALRHGHCAAVLSWLPAHVPLAALRQLQLLASQSDSLFFCFRPAHSQANSPALLRLELQTRQDQQGQPWLDVHIRKRRGPPCKNSIALAPHHTLMPPAAIPSHVPVPATAPEPAYA</sequence>
<reference evidence="1 2" key="2">
    <citation type="submission" date="2018-05" db="EMBL/GenBank/DDBJ databases">
        <authorList>
            <person name="Lanie J.A."/>
            <person name="Ng W.-L."/>
            <person name="Kazmierczak K.M."/>
            <person name="Andrzejewski T.M."/>
            <person name="Davidsen T.M."/>
            <person name="Wayne K.J."/>
            <person name="Tettelin H."/>
            <person name="Glass J.I."/>
            <person name="Rusch D."/>
            <person name="Podicherti R."/>
            <person name="Tsui H.-C.T."/>
            <person name="Winkler M.E."/>
        </authorList>
    </citation>
    <scope>NUCLEOTIDE SEQUENCE [LARGE SCALE GENOMIC DNA]</scope>
    <source>
        <strain evidence="1 2">YBY</strain>
    </source>
</reference>
<dbReference type="InterPro" id="IPR047610">
    <property type="entry name" value="ImuA_translesion"/>
</dbReference>
<dbReference type="SUPFAM" id="SSF52540">
    <property type="entry name" value="P-loop containing nucleoside triphosphate hydrolases"/>
    <property type="match status" value="1"/>
</dbReference>
<dbReference type="PIRSF" id="PIRSF037290">
    <property type="entry name" value="UCP037290"/>
    <property type="match status" value="1"/>
</dbReference>
<dbReference type="NCBIfam" id="NF033429">
    <property type="entry name" value="ImuA_translesion"/>
    <property type="match status" value="1"/>
</dbReference>
<dbReference type="EMBL" id="QEXO01000001">
    <property type="protein sequence ID" value="PWE16210.1"/>
    <property type="molecule type" value="Genomic_DNA"/>
</dbReference>
<accession>A0A2U2BQC0</accession>
<dbReference type="Gene3D" id="3.40.50.300">
    <property type="entry name" value="P-loop containing nucleotide triphosphate hydrolases"/>
    <property type="match status" value="1"/>
</dbReference>
<dbReference type="InterPro" id="IPR017166">
    <property type="entry name" value="UCP037290"/>
</dbReference>
<dbReference type="Proteomes" id="UP000245216">
    <property type="component" value="Unassembled WGS sequence"/>
</dbReference>
<dbReference type="RefSeq" id="WP_109088591.1">
    <property type="nucleotide sequence ID" value="NZ_QEXO01000001.1"/>
</dbReference>
<organism evidence="1 2">
    <name type="scientific">Alcaligenes faecalis</name>
    <dbReference type="NCBI Taxonomy" id="511"/>
    <lineage>
        <taxon>Bacteria</taxon>
        <taxon>Pseudomonadati</taxon>
        <taxon>Pseudomonadota</taxon>
        <taxon>Betaproteobacteria</taxon>
        <taxon>Burkholderiales</taxon>
        <taxon>Alcaligenaceae</taxon>
        <taxon>Alcaligenes</taxon>
    </lineage>
</organism>
<name>A0A2U2BQC0_ALCFA</name>
<evidence type="ECO:0000313" key="2">
    <source>
        <dbReference type="Proteomes" id="UP000245216"/>
    </source>
</evidence>